<dbReference type="Proteomes" id="UP000584670">
    <property type="component" value="Unassembled WGS sequence"/>
</dbReference>
<comment type="caution">
    <text evidence="2">The sequence shown here is derived from an EMBL/GenBank/DDBJ whole genome shotgun (WGS) entry which is preliminary data.</text>
</comment>
<keyword evidence="1" id="KW-1133">Transmembrane helix</keyword>
<evidence type="ECO:0000256" key="1">
    <source>
        <dbReference type="SAM" id="Phobius"/>
    </source>
</evidence>
<keyword evidence="3" id="KW-1185">Reference proteome</keyword>
<gene>
    <name evidence="2" type="ORF">H4N64_28625</name>
</gene>
<name>A0A7X1MC44_9ACTN</name>
<organism evidence="2 3">
    <name type="scientific">Streptomyces cupreus</name>
    <dbReference type="NCBI Taxonomy" id="2759956"/>
    <lineage>
        <taxon>Bacteria</taxon>
        <taxon>Bacillati</taxon>
        <taxon>Actinomycetota</taxon>
        <taxon>Actinomycetes</taxon>
        <taxon>Kitasatosporales</taxon>
        <taxon>Streptomycetaceae</taxon>
        <taxon>Streptomyces</taxon>
    </lineage>
</organism>
<sequence length="187" mass="20439">MTFGGILSPSTSALVIALVGIAGTLASALLTQRSANSSKMRELERVDEQRREDRAYQAEQAGIEARRSCYVALNIAARLYQTALTNYLVAIRAGAVTDEIRADVDEMRREHRSRHAEAQMVVPDSVLEAAGAVNGNLGKFYGILKSIDLGTANADETIEAAEARRVRSWDFLSEMRAVMRRDLGIAP</sequence>
<proteinExistence type="predicted"/>
<dbReference type="AlphaFoldDB" id="A0A7X1MC44"/>
<keyword evidence="1" id="KW-0812">Transmembrane</keyword>
<evidence type="ECO:0008006" key="4">
    <source>
        <dbReference type="Google" id="ProtNLM"/>
    </source>
</evidence>
<dbReference type="EMBL" id="JACMSF010000036">
    <property type="protein sequence ID" value="MBC2905468.1"/>
    <property type="molecule type" value="Genomic_DNA"/>
</dbReference>
<accession>A0A7X1MC44</accession>
<dbReference type="RefSeq" id="WP_186285315.1">
    <property type="nucleotide sequence ID" value="NZ_JACMSF010000036.1"/>
</dbReference>
<protein>
    <recommendedName>
        <fullName evidence="4">DUF4760 domain-containing protein</fullName>
    </recommendedName>
</protein>
<evidence type="ECO:0000313" key="2">
    <source>
        <dbReference type="EMBL" id="MBC2905468.1"/>
    </source>
</evidence>
<reference evidence="2 3" key="1">
    <citation type="submission" date="2020-08" db="EMBL/GenBank/DDBJ databases">
        <title>Streptomyces sp. PSKA01 genome sequencing and assembly.</title>
        <authorList>
            <person name="Mandal S."/>
            <person name="Maiti P.K."/>
            <person name="Das P."/>
        </authorList>
    </citation>
    <scope>NUCLEOTIDE SEQUENCE [LARGE SCALE GENOMIC DNA]</scope>
    <source>
        <strain evidence="2 3">PSKA01</strain>
    </source>
</reference>
<feature type="transmembrane region" description="Helical" evidence="1">
    <location>
        <begin position="12"/>
        <end position="31"/>
    </location>
</feature>
<evidence type="ECO:0000313" key="3">
    <source>
        <dbReference type="Proteomes" id="UP000584670"/>
    </source>
</evidence>
<keyword evidence="1" id="KW-0472">Membrane</keyword>